<dbReference type="PANTHER" id="PTHR30486">
    <property type="entry name" value="TWITCHING MOTILITY PROTEIN PILT"/>
    <property type="match status" value="1"/>
</dbReference>
<dbReference type="SUPFAM" id="SSF52540">
    <property type="entry name" value="P-loop containing nucleoside triphosphate hydrolases"/>
    <property type="match status" value="1"/>
</dbReference>
<evidence type="ECO:0000313" key="4">
    <source>
        <dbReference type="Proteomes" id="UP001060414"/>
    </source>
</evidence>
<sequence>MALRELFARNKKAALADETATNVEDADSFGFFVPQVPERDETFYDLKHKIHNLLVDEINLPALESLSKEEIAPEINAMVQKLLVKEGVVFNEQEKNDLAEEILDELKGLGPLEPLLKDPTVSDILCNTYKDIFVERFGLLERTRLRFRDDNHLMNIIDRIVSRVGRRIDESSPMVDARLPDGSRVNAIIPPLALDGPMLSIRRFAVEPLKAEDLVRNRSLTSEIVKLLEGCVKAKLNILISGGTGAGKTTLLNVLSSFIPENERIITIEDSAELQLQQPHVVRLETRPASIEGTGMINQRDLVRNSLRMRPDRIVVGEVRGPEAFDMLQAMNTGHEGSLSTIHANSPRDSLTRMESMILTTGFNLPEQAMRFMISSALDIVVQISRFTDGTRRVKSITEVVGMEGQVVTLQDIFVFDKRGIDENGRVIGQFQATGIRPKFAEKLELAGIEVSEELFVVRD</sequence>
<reference evidence="3" key="1">
    <citation type="journal article" date="2022" name="Environ. Microbiol.">
        <title>Geoalkalibacter halelectricus SAP #1 sp. nov. possessing extracellular electron transfer and mineral#reducing capabilities from a haloalkaline environment.</title>
        <authorList>
            <person name="Yadav S."/>
            <person name="Singh R."/>
            <person name="Sundharam S.S."/>
            <person name="Chaudhary S."/>
            <person name="Krishnamurthi S."/>
            <person name="Patil S.A."/>
        </authorList>
    </citation>
    <scope>NUCLEOTIDE SEQUENCE</scope>
    <source>
        <strain evidence="3">SAP-1</strain>
    </source>
</reference>
<accession>A0ABY5ZM54</accession>
<proteinExistence type="inferred from homology"/>
<evidence type="ECO:0000256" key="1">
    <source>
        <dbReference type="ARBA" id="ARBA00006611"/>
    </source>
</evidence>
<gene>
    <name evidence="3" type="ORF">L9S41_02330</name>
</gene>
<dbReference type="RefSeq" id="WP_260748604.1">
    <property type="nucleotide sequence ID" value="NZ_CP092109.1"/>
</dbReference>
<keyword evidence="4" id="KW-1185">Reference proteome</keyword>
<name>A0ABY5ZM54_9BACT</name>
<dbReference type="InterPro" id="IPR027417">
    <property type="entry name" value="P-loop_NTPase"/>
</dbReference>
<dbReference type="PANTHER" id="PTHR30486:SF15">
    <property type="entry name" value="TYPE II_IV SECRETION SYSTEM ATPASE"/>
    <property type="match status" value="1"/>
</dbReference>
<feature type="domain" description="Bacterial type II secretion system protein E" evidence="2">
    <location>
        <begin position="106"/>
        <end position="386"/>
    </location>
</feature>
<dbReference type="Gene3D" id="3.40.50.300">
    <property type="entry name" value="P-loop containing nucleotide triphosphate hydrolases"/>
    <property type="match status" value="1"/>
</dbReference>
<evidence type="ECO:0000313" key="3">
    <source>
        <dbReference type="EMBL" id="UWZ80247.1"/>
    </source>
</evidence>
<comment type="similarity">
    <text evidence="1">Belongs to the GSP E family.</text>
</comment>
<dbReference type="InterPro" id="IPR050921">
    <property type="entry name" value="T4SS_GSP_E_ATPase"/>
</dbReference>
<dbReference type="Proteomes" id="UP001060414">
    <property type="component" value="Chromosome"/>
</dbReference>
<evidence type="ECO:0000259" key="2">
    <source>
        <dbReference type="Pfam" id="PF00437"/>
    </source>
</evidence>
<dbReference type="EMBL" id="CP092109">
    <property type="protein sequence ID" value="UWZ80247.1"/>
    <property type="molecule type" value="Genomic_DNA"/>
</dbReference>
<organism evidence="3 4">
    <name type="scientific">Geoalkalibacter halelectricus</name>
    <dbReference type="NCBI Taxonomy" id="2847045"/>
    <lineage>
        <taxon>Bacteria</taxon>
        <taxon>Pseudomonadati</taxon>
        <taxon>Thermodesulfobacteriota</taxon>
        <taxon>Desulfuromonadia</taxon>
        <taxon>Desulfuromonadales</taxon>
        <taxon>Geoalkalibacteraceae</taxon>
        <taxon>Geoalkalibacter</taxon>
    </lineage>
</organism>
<dbReference type="Pfam" id="PF00437">
    <property type="entry name" value="T2SSE"/>
    <property type="match status" value="1"/>
</dbReference>
<dbReference type="CDD" id="cd01130">
    <property type="entry name" value="VirB11-like_ATPase"/>
    <property type="match status" value="1"/>
</dbReference>
<dbReference type="InterPro" id="IPR001482">
    <property type="entry name" value="T2SS/T4SS_dom"/>
</dbReference>
<protein>
    <submittedName>
        <fullName evidence="3">CpaF family protein</fullName>
    </submittedName>
</protein>
<dbReference type="Gene3D" id="3.30.450.380">
    <property type="match status" value="1"/>
</dbReference>